<dbReference type="RefSeq" id="XP_022937148.1">
    <property type="nucleotide sequence ID" value="XM_023081380.1"/>
</dbReference>
<sequence length="212" mass="23798">MASSIALRRLAASSAAKLFSPVRSASVLPSVGRSFNTNAQIASYDDEDRSVDLDSRRSGSLSRYRDRFPGFAGYVCDHFSLNRSLSQVLNLMDQFMEDPILAASRGVGAGSRRGWDVRENEDALYLRMDMPGLSKEDVKVSVEQNTLIIKGEAAKESEYEEDRRRFSSRLDLPDNLYQLDSIKAEMKNGVLKLSVPKVKEEERKDVKHVTVE</sequence>
<evidence type="ECO:0000313" key="6">
    <source>
        <dbReference type="Proteomes" id="UP000504609"/>
    </source>
</evidence>
<name>A0A6J1FF79_CUCMO</name>
<dbReference type="KEGG" id="cmos:111443511"/>
<keyword evidence="6" id="KW-1185">Reference proteome</keyword>
<evidence type="ECO:0000256" key="1">
    <source>
        <dbReference type="ARBA" id="ARBA00022946"/>
    </source>
</evidence>
<dbReference type="Gene3D" id="2.60.40.790">
    <property type="match status" value="1"/>
</dbReference>
<dbReference type="SUPFAM" id="SSF49764">
    <property type="entry name" value="HSP20-like chaperones"/>
    <property type="match status" value="1"/>
</dbReference>
<organism evidence="6 7">
    <name type="scientific">Cucurbita moschata</name>
    <name type="common">Winter crookneck squash</name>
    <name type="synonym">Cucurbita pepo var. moschata</name>
    <dbReference type="NCBI Taxonomy" id="3662"/>
    <lineage>
        <taxon>Eukaryota</taxon>
        <taxon>Viridiplantae</taxon>
        <taxon>Streptophyta</taxon>
        <taxon>Embryophyta</taxon>
        <taxon>Tracheophyta</taxon>
        <taxon>Spermatophyta</taxon>
        <taxon>Magnoliopsida</taxon>
        <taxon>eudicotyledons</taxon>
        <taxon>Gunneridae</taxon>
        <taxon>Pentapetalae</taxon>
        <taxon>rosids</taxon>
        <taxon>fabids</taxon>
        <taxon>Cucurbitales</taxon>
        <taxon>Cucurbitaceae</taxon>
        <taxon>Cucurbiteae</taxon>
        <taxon>Cucurbita</taxon>
    </lineage>
</organism>
<dbReference type="PROSITE" id="PS01031">
    <property type="entry name" value="SHSP"/>
    <property type="match status" value="1"/>
</dbReference>
<dbReference type="CDD" id="cd06464">
    <property type="entry name" value="ACD_sHsps-like"/>
    <property type="match status" value="1"/>
</dbReference>
<dbReference type="PANTHER" id="PTHR46991:SF11">
    <property type="entry name" value="SMALL HEAT SHOCK PROTEIN HSPF"/>
    <property type="match status" value="1"/>
</dbReference>
<evidence type="ECO:0000256" key="2">
    <source>
        <dbReference type="ARBA" id="ARBA00023016"/>
    </source>
</evidence>
<protein>
    <submittedName>
        <fullName evidence="7">Small heat shock protein, chloroplastic-like isoform X1</fullName>
    </submittedName>
</protein>
<dbReference type="Proteomes" id="UP000504609">
    <property type="component" value="Unplaced"/>
</dbReference>
<evidence type="ECO:0000256" key="3">
    <source>
        <dbReference type="PROSITE-ProRule" id="PRU00285"/>
    </source>
</evidence>
<dbReference type="PANTHER" id="PTHR46991">
    <property type="entry name" value="23.5 KDA HEAT SHOCK PROTEIN, MITOCHONDRIAL"/>
    <property type="match status" value="1"/>
</dbReference>
<comment type="similarity">
    <text evidence="3 4">Belongs to the small heat shock protein (HSP20) family.</text>
</comment>
<dbReference type="GeneID" id="111443511"/>
<dbReference type="Pfam" id="PF00011">
    <property type="entry name" value="HSP20"/>
    <property type="match status" value="1"/>
</dbReference>
<accession>A0A6J1FF79</accession>
<keyword evidence="2" id="KW-0346">Stress response</keyword>
<gene>
    <name evidence="7" type="primary">LOC111443511</name>
</gene>
<reference evidence="7" key="1">
    <citation type="submission" date="2025-08" db="UniProtKB">
        <authorList>
            <consortium name="RefSeq"/>
        </authorList>
    </citation>
    <scope>IDENTIFICATION</scope>
    <source>
        <tissue evidence="7">Young leaves</tissue>
    </source>
</reference>
<dbReference type="InterPro" id="IPR008978">
    <property type="entry name" value="HSP20-like_chaperone"/>
</dbReference>
<dbReference type="InterPro" id="IPR002068">
    <property type="entry name" value="A-crystallin/Hsp20_dom"/>
</dbReference>
<evidence type="ECO:0000259" key="5">
    <source>
        <dbReference type="PROSITE" id="PS01031"/>
    </source>
</evidence>
<evidence type="ECO:0000313" key="7">
    <source>
        <dbReference type="RefSeq" id="XP_022937148.1"/>
    </source>
</evidence>
<feature type="domain" description="SHSP" evidence="5">
    <location>
        <begin position="106"/>
        <end position="212"/>
    </location>
</feature>
<dbReference type="InterPro" id="IPR044656">
    <property type="entry name" value="HSP14.7/HSP23.5/HSP23.6-like"/>
</dbReference>
<dbReference type="AlphaFoldDB" id="A0A6J1FF79"/>
<evidence type="ECO:0000256" key="4">
    <source>
        <dbReference type="RuleBase" id="RU003616"/>
    </source>
</evidence>
<keyword evidence="1" id="KW-0809">Transit peptide</keyword>
<proteinExistence type="inferred from homology"/>